<dbReference type="SUPFAM" id="SSF81901">
    <property type="entry name" value="HCP-like"/>
    <property type="match status" value="1"/>
</dbReference>
<dbReference type="InterPro" id="IPR024983">
    <property type="entry name" value="CHAT_dom"/>
</dbReference>
<feature type="region of interest" description="Disordered" evidence="1">
    <location>
        <begin position="1171"/>
        <end position="1216"/>
    </location>
</feature>
<evidence type="ECO:0000259" key="2">
    <source>
        <dbReference type="Pfam" id="PF12770"/>
    </source>
</evidence>
<dbReference type="AlphaFoldDB" id="A0A0B7JTD4"/>
<protein>
    <recommendedName>
        <fullName evidence="2">CHAT domain-containing protein</fullName>
    </recommendedName>
</protein>
<proteinExistence type="predicted"/>
<dbReference type="PANTHER" id="PTHR19959:SF119">
    <property type="entry name" value="FUNGAL LIPASE-LIKE DOMAIN-CONTAINING PROTEIN"/>
    <property type="match status" value="1"/>
</dbReference>
<gene>
    <name evidence="3" type="ORF">BN869_000004365_1</name>
</gene>
<organism evidence="3">
    <name type="scientific">Bionectria ochroleuca</name>
    <name type="common">Gliocladium roseum</name>
    <dbReference type="NCBI Taxonomy" id="29856"/>
    <lineage>
        <taxon>Eukaryota</taxon>
        <taxon>Fungi</taxon>
        <taxon>Dikarya</taxon>
        <taxon>Ascomycota</taxon>
        <taxon>Pezizomycotina</taxon>
        <taxon>Sordariomycetes</taxon>
        <taxon>Hypocreomycetidae</taxon>
        <taxon>Hypocreales</taxon>
        <taxon>Bionectriaceae</taxon>
        <taxon>Clonostachys</taxon>
    </lineage>
</organism>
<name>A0A0B7JTD4_BIOOC</name>
<evidence type="ECO:0000313" key="3">
    <source>
        <dbReference type="EMBL" id="CEO48308.1"/>
    </source>
</evidence>
<dbReference type="Gene3D" id="1.25.40.10">
    <property type="entry name" value="Tetratricopeptide repeat domain"/>
    <property type="match status" value="2"/>
</dbReference>
<dbReference type="InterPro" id="IPR011990">
    <property type="entry name" value="TPR-like_helical_dom_sf"/>
</dbReference>
<evidence type="ECO:0000256" key="1">
    <source>
        <dbReference type="SAM" id="MobiDB-lite"/>
    </source>
</evidence>
<dbReference type="PANTHER" id="PTHR19959">
    <property type="entry name" value="KINESIN LIGHT CHAIN"/>
    <property type="match status" value="1"/>
</dbReference>
<accession>A0A0B7JTD4</accession>
<feature type="domain" description="CHAT" evidence="2">
    <location>
        <begin position="888"/>
        <end position="1229"/>
    </location>
</feature>
<dbReference type="Pfam" id="PF12770">
    <property type="entry name" value="CHAT"/>
    <property type="match status" value="1"/>
</dbReference>
<dbReference type="Pfam" id="PF13374">
    <property type="entry name" value="TPR_10"/>
    <property type="match status" value="1"/>
</dbReference>
<feature type="compositionally biased region" description="Basic and acidic residues" evidence="1">
    <location>
        <begin position="1171"/>
        <end position="1187"/>
    </location>
</feature>
<sequence>MTEVIDEWIIDPGQSRAGLEDNPDLPTYLDSLSTFLEQRFLQLRDEADLEEAVQLGREVLQLAPINHPKLGSFMRNLSRCLGHQYNASYSLPIIDEAVQLGRQAILQIENAEDKSRSQENLATRLYERFLHQETIDDIDEAIRNLKTIFHDLHYNNSVREHCQDKLGTYLEVRYSKLEHIEDLDEAIQFGRLLVQETFKFNPLLPKYCWTLSDRLMKRCKVEFRKEHVLEVVELVKQARKQESINEAGALNNLAVKLSVEYTKTGDLQHLDQAINIGQQIMQTVPEDHSTFAVGSFNLSNNFFRRYLKLRAKADLEGAINFGIKSLQATPSDSLKKHERWNAIGTYLEHRYIREGDIADLDQAIKIGNLIAQETKDNVAYQDEYRRYLNNLGLRYQKRFLWSSSRHDLEEAISCGKQAVLGTIDHHPDIALFYHNLSMALDIKYAEFKALWDLEEAILWGRTSISQAYPDNNPEIARYKSHLGMLLEKLYTVSNNVQDRKDAIECYDSALQQVNGVTQYRIEAGTKLLRCHGTMEDWEQAFEAAQLAAAGLGCDAAALGLKTGRDGLAALLLLEQGRCVLSESIQDIRTNLNDLRGKHPQKAEDFIRVRSELEDPMIEVMSILESSDQSFVQAQVIQTESHRRFEIIRRLGRLQDEIQSIDSFENFGKTVELTGLEDLKCKYPEKEEEFMRLYDELQDSRGELVLELNNRSFSRPDHIYRRHRLIWDLGKLIADVQAIPGFEDFMEVSGSTGLQELRLKYSEKAEDFVRLRSDLENCLTHGAFDSESKNQLSAQARANHRYGTVRKLDDLVADIRAMPGLENFMTAPDRTEICAAANSGPIVVINASSYRCDAILIQENEIKTIPLPDLILEEAKRRSRRDQIDSPSTLKWLWHTVTGPILDALGFSHSPVQSDWPHVWWIPTGIVTKLPLHASGLHYQGSTETVLDRVVSSYSTSIRCMIYARQQDFTPPRASSKALLIGVENTPEHSHLKFAKQEVNTLERIFKEMSLDVLNQLTCKKDVELLLPDCKLFHFAGHGHADLKDPLQSYLLLQDWKTDRLTVASLLEMNLSNNPPFLGYLSACGTGRSGDDEFIDENLHLISAYQLAGFRHVIGTLWEVNDEQCVHVARRTYEVIRDKGMTDESVSLGLHEACRDLRDQWLSERASKQIRMRSKENKQISPDEEKGEYLAFSHKSESIGPSARDAIPDSSDDENVSRRPVHWIPYVHFGL</sequence>
<reference evidence="3" key="1">
    <citation type="submission" date="2015-01" db="EMBL/GenBank/DDBJ databases">
        <authorList>
            <person name="Durling Mikael"/>
        </authorList>
    </citation>
    <scope>NUCLEOTIDE SEQUENCE</scope>
</reference>
<dbReference type="EMBL" id="CDPU01000010">
    <property type="protein sequence ID" value="CEO48308.1"/>
    <property type="molecule type" value="Genomic_DNA"/>
</dbReference>